<dbReference type="AlphaFoldDB" id="A0A0M9GKU5"/>
<dbReference type="GO" id="GO:0008664">
    <property type="term" value="F:RNA 2',3'-cyclic 3'-phosphodiesterase activity"/>
    <property type="evidence" value="ECO:0007669"/>
    <property type="project" value="UniProtKB-EC"/>
</dbReference>
<dbReference type="Proteomes" id="UP000038011">
    <property type="component" value="Unassembled WGS sequence"/>
</dbReference>
<proteinExistence type="inferred from homology"/>
<dbReference type="PATRIC" id="fig|1514904.3.peg.2549"/>
<evidence type="ECO:0000313" key="4">
    <source>
        <dbReference type="Proteomes" id="UP000038011"/>
    </source>
</evidence>
<dbReference type="PANTHER" id="PTHR35561:SF1">
    <property type="entry name" value="RNA 2',3'-CYCLIC PHOSPHODIESTERASE"/>
    <property type="match status" value="1"/>
</dbReference>
<keyword evidence="3" id="KW-0436">Ligase</keyword>
<dbReference type="STRING" id="1514904.SU32_15715"/>
<dbReference type="EMBL" id="JXMU01000030">
    <property type="protein sequence ID" value="KPB00083.1"/>
    <property type="molecule type" value="Genomic_DNA"/>
</dbReference>
<feature type="short sequence motif" description="HXTX 1" evidence="2">
    <location>
        <begin position="37"/>
        <end position="40"/>
    </location>
</feature>
<organism evidence="3 4">
    <name type="scientific">Ahrensia marina</name>
    <dbReference type="NCBI Taxonomy" id="1514904"/>
    <lineage>
        <taxon>Bacteria</taxon>
        <taxon>Pseudomonadati</taxon>
        <taxon>Pseudomonadota</taxon>
        <taxon>Alphaproteobacteria</taxon>
        <taxon>Hyphomicrobiales</taxon>
        <taxon>Ahrensiaceae</taxon>
        <taxon>Ahrensia</taxon>
    </lineage>
</organism>
<dbReference type="GO" id="GO:0016874">
    <property type="term" value="F:ligase activity"/>
    <property type="evidence" value="ECO:0007669"/>
    <property type="project" value="UniProtKB-KW"/>
</dbReference>
<evidence type="ECO:0000256" key="1">
    <source>
        <dbReference type="ARBA" id="ARBA00022801"/>
    </source>
</evidence>
<feature type="short sequence motif" description="HXTX 2" evidence="2">
    <location>
        <begin position="120"/>
        <end position="123"/>
    </location>
</feature>
<keyword evidence="1 2" id="KW-0378">Hydrolase</keyword>
<evidence type="ECO:0000313" key="3">
    <source>
        <dbReference type="EMBL" id="KPB00083.1"/>
    </source>
</evidence>
<dbReference type="EC" id="3.1.4.58" evidence="2"/>
<dbReference type="OrthoDB" id="9793819at2"/>
<dbReference type="PANTHER" id="PTHR35561">
    <property type="entry name" value="RNA 2',3'-CYCLIC PHOSPHODIESTERASE"/>
    <property type="match status" value="1"/>
</dbReference>
<dbReference type="InterPro" id="IPR004175">
    <property type="entry name" value="RNA_CPDase"/>
</dbReference>
<dbReference type="GO" id="GO:0004113">
    <property type="term" value="F:2',3'-cyclic-nucleotide 3'-phosphodiesterase activity"/>
    <property type="evidence" value="ECO:0007669"/>
    <property type="project" value="InterPro"/>
</dbReference>
<keyword evidence="4" id="KW-1185">Reference proteome</keyword>
<dbReference type="InterPro" id="IPR009097">
    <property type="entry name" value="Cyclic_Pdiesterase"/>
</dbReference>
<dbReference type="Gene3D" id="3.90.1140.10">
    <property type="entry name" value="Cyclic phosphodiesterase"/>
    <property type="match status" value="1"/>
</dbReference>
<sequence>MPRLFAALELPHTTMMQLSLMRGGLPGARFIDPENYHLTLRFMGDLENHVADEVADALGRVNRKPFELTLCGLGVFGGKKPHSLFAVPKSCPEIFELQEDIERTCQRLNLPADPRKFTPHITIARLRNVTAERAAKFLSERGGFFAPPVKIKDFVLMSSRDSIGGGPYLREEIYPLTRDQYSVGNYDFEHFKDQNADAMH</sequence>
<evidence type="ECO:0000256" key="2">
    <source>
        <dbReference type="HAMAP-Rule" id="MF_01940"/>
    </source>
</evidence>
<feature type="active site" description="Proton donor" evidence="2">
    <location>
        <position position="37"/>
    </location>
</feature>
<dbReference type="HAMAP" id="MF_01940">
    <property type="entry name" value="RNA_CPDase"/>
    <property type="match status" value="1"/>
</dbReference>
<feature type="active site" description="Proton acceptor" evidence="2">
    <location>
        <position position="120"/>
    </location>
</feature>
<dbReference type="NCBIfam" id="TIGR02258">
    <property type="entry name" value="2_5_ligase"/>
    <property type="match status" value="1"/>
</dbReference>
<protein>
    <recommendedName>
        <fullName evidence="2">RNA 2',3'-cyclic phosphodiesterase</fullName>
        <shortName evidence="2">RNA 2',3'-CPDase</shortName>
        <ecNumber evidence="2">3.1.4.58</ecNumber>
    </recommendedName>
</protein>
<comment type="function">
    <text evidence="2">Hydrolyzes RNA 2',3'-cyclic phosphodiester to an RNA 2'-phosphomonoester.</text>
</comment>
<accession>A0A0M9GKU5</accession>
<reference evidence="3 4" key="1">
    <citation type="submission" date="2015-01" db="EMBL/GenBank/DDBJ databases">
        <title>Ahrensia donghaiensis sp. nov., a novel dimethylsulphoniopropionate-cleavage bacterium isolated from seawater and emended descriptions of the genus Ahrensia and Ahrensia kielensis.</title>
        <authorList>
            <person name="Liu J."/>
        </authorList>
    </citation>
    <scope>NUCLEOTIDE SEQUENCE [LARGE SCALE GENOMIC DNA]</scope>
    <source>
        <strain evidence="3 4">LZD062</strain>
    </source>
</reference>
<gene>
    <name evidence="3" type="ORF">SU32_15715</name>
</gene>
<comment type="similarity">
    <text evidence="2">Belongs to the 2H phosphoesterase superfamily. ThpR family.</text>
</comment>
<dbReference type="SUPFAM" id="SSF55144">
    <property type="entry name" value="LigT-like"/>
    <property type="match status" value="1"/>
</dbReference>
<comment type="caution">
    <text evidence="3">The sequence shown here is derived from an EMBL/GenBank/DDBJ whole genome shotgun (WGS) entry which is preliminary data.</text>
</comment>
<comment type="catalytic activity">
    <reaction evidence="2">
        <text>a 3'-end 2',3'-cyclophospho-ribonucleotide-RNA + H2O = a 3'-end 2'-phospho-ribonucleotide-RNA + H(+)</text>
        <dbReference type="Rhea" id="RHEA:11828"/>
        <dbReference type="Rhea" id="RHEA-COMP:10464"/>
        <dbReference type="Rhea" id="RHEA-COMP:17353"/>
        <dbReference type="ChEBI" id="CHEBI:15377"/>
        <dbReference type="ChEBI" id="CHEBI:15378"/>
        <dbReference type="ChEBI" id="CHEBI:83064"/>
        <dbReference type="ChEBI" id="CHEBI:173113"/>
        <dbReference type="EC" id="3.1.4.58"/>
    </reaction>
</comment>
<dbReference type="RefSeq" id="WP_054000332.1">
    <property type="nucleotide sequence ID" value="NZ_JXMU01000030.1"/>
</dbReference>
<dbReference type="Pfam" id="PF13563">
    <property type="entry name" value="2_5_RNA_ligase2"/>
    <property type="match status" value="1"/>
</dbReference>
<name>A0A0M9GKU5_9HYPH</name>